<feature type="non-terminal residue" evidence="2">
    <location>
        <position position="280"/>
    </location>
</feature>
<proteinExistence type="predicted"/>
<name>X1KXW7_9ZZZZ</name>
<evidence type="ECO:0000259" key="1">
    <source>
        <dbReference type="Pfam" id="PF09376"/>
    </source>
</evidence>
<accession>X1KXW7</accession>
<protein>
    <recommendedName>
        <fullName evidence="1">NurA domain-containing protein</fullName>
    </recommendedName>
</protein>
<comment type="caution">
    <text evidence="2">The sequence shown here is derived from an EMBL/GenBank/DDBJ whole genome shotgun (WGS) entry which is preliminary data.</text>
</comment>
<organism evidence="2">
    <name type="scientific">marine sediment metagenome</name>
    <dbReference type="NCBI Taxonomy" id="412755"/>
    <lineage>
        <taxon>unclassified sequences</taxon>
        <taxon>metagenomes</taxon>
        <taxon>ecological metagenomes</taxon>
    </lineage>
</organism>
<dbReference type="Pfam" id="PF09376">
    <property type="entry name" value="NurA"/>
    <property type="match status" value="1"/>
</dbReference>
<reference evidence="2" key="1">
    <citation type="journal article" date="2014" name="Front. Microbiol.">
        <title>High frequency of phylogenetically diverse reductive dehalogenase-homologous genes in deep subseafloor sedimentary metagenomes.</title>
        <authorList>
            <person name="Kawai M."/>
            <person name="Futagami T."/>
            <person name="Toyoda A."/>
            <person name="Takaki Y."/>
            <person name="Nishi S."/>
            <person name="Hori S."/>
            <person name="Arai W."/>
            <person name="Tsubouchi T."/>
            <person name="Morono Y."/>
            <person name="Uchiyama I."/>
            <person name="Ito T."/>
            <person name="Fujiyama A."/>
            <person name="Inagaki F."/>
            <person name="Takami H."/>
        </authorList>
    </citation>
    <scope>NUCLEOTIDE SEQUENCE</scope>
    <source>
        <strain evidence="2">Expedition CK06-06</strain>
    </source>
</reference>
<sequence>MFQNLFRSVKNSLNPSEFPVSFGFKTTDKSFAVNCAETNIEGLKIAGVDGGIIHRSLNFFDIALIRAVGVLFYYVPNSNPIVRYFPEENPFPDIVTSIEPLNQNEIESLISIWRMQKEIKCAISLVKEDLPDIIILDGSVLPYIDYKMINQSEFLVHQYLSLKTLYRQLYSLCQKHHTALCGIVKDSRSAILTEKMSHLLPHLSKLKEFEKLLEIDYRPIIRQLRDTDLLFQVLDQNERTFEFYLSNFNEKFDKNLPDFDIHCFYLKTAEYDTPLRIEFP</sequence>
<dbReference type="AlphaFoldDB" id="X1KXW7"/>
<dbReference type="EMBL" id="BARV01010381">
    <property type="protein sequence ID" value="GAI11553.1"/>
    <property type="molecule type" value="Genomic_DNA"/>
</dbReference>
<evidence type="ECO:0000313" key="2">
    <source>
        <dbReference type="EMBL" id="GAI11553.1"/>
    </source>
</evidence>
<dbReference type="InterPro" id="IPR018977">
    <property type="entry name" value="NurA_domain"/>
</dbReference>
<feature type="domain" description="NurA" evidence="1">
    <location>
        <begin position="44"/>
        <end position="280"/>
    </location>
</feature>
<gene>
    <name evidence="2" type="ORF">S06H3_20110</name>
</gene>